<evidence type="ECO:0000256" key="2">
    <source>
        <dbReference type="ARBA" id="ARBA00022840"/>
    </source>
</evidence>
<protein>
    <submittedName>
        <fullName evidence="5">Kinesin-like protein KIN-4A</fullName>
    </submittedName>
</protein>
<dbReference type="AlphaFoldDB" id="A0A8J1MIB3"/>
<dbReference type="GO" id="GO:0003777">
    <property type="term" value="F:microtubule motor activity"/>
    <property type="evidence" value="ECO:0007669"/>
    <property type="project" value="InterPro"/>
</dbReference>
<evidence type="ECO:0000313" key="5">
    <source>
        <dbReference type="RefSeq" id="XP_041441489.1"/>
    </source>
</evidence>
<keyword evidence="1" id="KW-0547">Nucleotide-binding</keyword>
<keyword evidence="4" id="KW-1185">Reference proteome</keyword>
<dbReference type="OrthoDB" id="3176171at2759"/>
<dbReference type="GO" id="GO:0007018">
    <property type="term" value="P:microtubule-based movement"/>
    <property type="evidence" value="ECO:0007669"/>
    <property type="project" value="InterPro"/>
</dbReference>
<dbReference type="SUPFAM" id="SSF52540">
    <property type="entry name" value="P-loop containing nucleoside triphosphate hydrolases"/>
    <property type="match status" value="1"/>
</dbReference>
<dbReference type="GO" id="GO:0005524">
    <property type="term" value="F:ATP binding"/>
    <property type="evidence" value="ECO:0007669"/>
    <property type="project" value="UniProtKB-KW"/>
</dbReference>
<organism evidence="4 5">
    <name type="scientific">Xenopus laevis</name>
    <name type="common">African clawed frog</name>
    <dbReference type="NCBI Taxonomy" id="8355"/>
    <lineage>
        <taxon>Eukaryota</taxon>
        <taxon>Metazoa</taxon>
        <taxon>Chordata</taxon>
        <taxon>Craniata</taxon>
        <taxon>Vertebrata</taxon>
        <taxon>Euteleostomi</taxon>
        <taxon>Amphibia</taxon>
        <taxon>Batrachia</taxon>
        <taxon>Anura</taxon>
        <taxon>Pipoidea</taxon>
        <taxon>Pipidae</taxon>
        <taxon>Xenopodinae</taxon>
        <taxon>Xenopus</taxon>
        <taxon>Xenopus</taxon>
    </lineage>
</organism>
<evidence type="ECO:0000256" key="1">
    <source>
        <dbReference type="ARBA" id="ARBA00022741"/>
    </source>
</evidence>
<proteinExistence type="predicted"/>
<evidence type="ECO:0000313" key="4">
    <source>
        <dbReference type="Proteomes" id="UP000186698"/>
    </source>
</evidence>
<name>A0A8J1MIB3_XENLA</name>
<evidence type="ECO:0000259" key="3">
    <source>
        <dbReference type="Pfam" id="PF00225"/>
    </source>
</evidence>
<dbReference type="InterPro" id="IPR027417">
    <property type="entry name" value="P-loop_NTPase"/>
</dbReference>
<dbReference type="RefSeq" id="XP_041441489.1">
    <property type="nucleotide sequence ID" value="XM_041585555.1"/>
</dbReference>
<dbReference type="Pfam" id="PF00225">
    <property type="entry name" value="Kinesin"/>
    <property type="match status" value="1"/>
</dbReference>
<sequence>MPDGGLPKSTMDIGQLGQEVCVKVAVGLSQTEGSEEQDTTICINEDFKSLILTDKADTETKEYHFTFDGVFYFNNGQDKVFTELLQPMLHTVKSGYNVSVVVCDSDSPGMDSIISGRGSHLGLFYQVVEYIFQVACPADHEETMMTAAFIQFSQDGRAKDLFNPCNQSLSAVYISVLGMVLEGASEVIITNPEEAQSLYLSGKQGLEDSNYSLKAFEDKIWEHMV</sequence>
<dbReference type="GO" id="GO:0008017">
    <property type="term" value="F:microtubule binding"/>
    <property type="evidence" value="ECO:0007669"/>
    <property type="project" value="InterPro"/>
</dbReference>
<dbReference type="KEGG" id="xla:121401225"/>
<dbReference type="InterPro" id="IPR001752">
    <property type="entry name" value="Kinesin_motor_dom"/>
</dbReference>
<dbReference type="InterPro" id="IPR036961">
    <property type="entry name" value="Kinesin_motor_dom_sf"/>
</dbReference>
<keyword evidence="2" id="KW-0067">ATP-binding</keyword>
<dbReference type="Proteomes" id="UP000186698">
    <property type="component" value="Chromosome 3L"/>
</dbReference>
<gene>
    <name evidence="5" type="primary">LOC121401225</name>
</gene>
<dbReference type="Gene3D" id="3.40.850.10">
    <property type="entry name" value="Kinesin motor domain"/>
    <property type="match status" value="1"/>
</dbReference>
<dbReference type="GeneID" id="121401225"/>
<feature type="domain" description="Kinesin motor" evidence="3">
    <location>
        <begin position="30"/>
        <end position="204"/>
    </location>
</feature>
<accession>A0A8J1MIB3</accession>
<reference evidence="5" key="1">
    <citation type="submission" date="2025-08" db="UniProtKB">
        <authorList>
            <consortium name="RefSeq"/>
        </authorList>
    </citation>
    <scope>IDENTIFICATION</scope>
    <source>
        <strain evidence="5">J_2021</strain>
        <tissue evidence="5">Erythrocytes</tissue>
    </source>
</reference>